<dbReference type="Proteomes" id="UP000515126">
    <property type="component" value="Chromosome 13"/>
</dbReference>
<evidence type="ECO:0000256" key="7">
    <source>
        <dbReference type="ARBA" id="ARBA00023157"/>
    </source>
</evidence>
<comment type="subcellular location">
    <subcellularLocation>
        <location evidence="1">Lysosome</location>
    </subcellularLocation>
</comment>
<dbReference type="PROSITE" id="PS00640">
    <property type="entry name" value="THIOL_PROTEASE_ASN"/>
    <property type="match status" value="1"/>
</dbReference>
<dbReference type="InterPro" id="IPR000169">
    <property type="entry name" value="Pept_cys_AS"/>
</dbReference>
<evidence type="ECO:0000256" key="4">
    <source>
        <dbReference type="ARBA" id="ARBA00022801"/>
    </source>
</evidence>
<dbReference type="SMART" id="SM00848">
    <property type="entry name" value="Inhibitor_I29"/>
    <property type="match status" value="1"/>
</dbReference>
<feature type="domain" description="Peptidase C1A papain C-terminal" evidence="10">
    <location>
        <begin position="115"/>
        <end position="330"/>
    </location>
</feature>
<dbReference type="InterPro" id="IPR038765">
    <property type="entry name" value="Papain-like_cys_pep_sf"/>
</dbReference>
<evidence type="ECO:0000256" key="1">
    <source>
        <dbReference type="ARBA" id="ARBA00004371"/>
    </source>
</evidence>
<evidence type="ECO:0000256" key="8">
    <source>
        <dbReference type="ARBA" id="ARBA00023228"/>
    </source>
</evidence>
<proteinExistence type="inferred from homology"/>
<dbReference type="GO" id="GO:0008234">
    <property type="term" value="F:cysteine-type peptidase activity"/>
    <property type="evidence" value="ECO:0007669"/>
    <property type="project" value="UniProtKB-KW"/>
</dbReference>
<dbReference type="GeneID" id="110308147"/>
<name>A0A6P5QZH5_MUSCR</name>
<dbReference type="InterPro" id="IPR025660">
    <property type="entry name" value="Pept_his_AS"/>
</dbReference>
<evidence type="ECO:0000256" key="6">
    <source>
        <dbReference type="ARBA" id="ARBA00023145"/>
    </source>
</evidence>
<sequence>MTPVFLLATLCLGVVSAAPAHNPSLDAVWEEWKTKHKKTYNMNEEGQKRAVWENNKKMIDLHNEDYLKGKHGFSLEMNAFGDLTNTEFRELMTGFQGQKTKMMMKVFQEPLLGDVPKSVDWRDHGYVTPVKDQGSCGSCWAFSAVGSLEGQMFRKTGKLVPLSVQNLVDCSWSQGNQGCNGGLPDLAFQYVKDNGGLDTSVSYPYEALNGTCRYNPRNSAATVTGFVNVQSSEDALMKAVATVGPISVGIDTKHKSFQFYKEGMYYEPDCSSTVLDHAVLVVGYGEESDGRKYWLVKNSWGRDWGMNGYIKMAKDRNNNCGIASDACYPIV</sequence>
<dbReference type="AlphaFoldDB" id="A0A6P5QZH5"/>
<dbReference type="InterPro" id="IPR025661">
    <property type="entry name" value="Pept_asp_AS"/>
</dbReference>
<reference evidence="13" key="1">
    <citation type="submission" date="2025-08" db="UniProtKB">
        <authorList>
            <consortium name="RefSeq"/>
        </authorList>
    </citation>
    <scope>IDENTIFICATION</scope>
</reference>
<keyword evidence="4" id="KW-0378">Hydrolase</keyword>
<feature type="domain" description="Cathepsin propeptide inhibitor" evidence="11">
    <location>
        <begin position="29"/>
        <end position="88"/>
    </location>
</feature>
<dbReference type="CDD" id="cd02248">
    <property type="entry name" value="Peptidase_C1A"/>
    <property type="match status" value="1"/>
</dbReference>
<organism evidence="12 13">
    <name type="scientific">Mus caroli</name>
    <name type="common">Ryukyu mouse</name>
    <name type="synonym">Ricefield mouse</name>
    <dbReference type="NCBI Taxonomy" id="10089"/>
    <lineage>
        <taxon>Eukaryota</taxon>
        <taxon>Metazoa</taxon>
        <taxon>Chordata</taxon>
        <taxon>Craniata</taxon>
        <taxon>Vertebrata</taxon>
        <taxon>Euteleostomi</taxon>
        <taxon>Mammalia</taxon>
        <taxon>Eutheria</taxon>
        <taxon>Euarchontoglires</taxon>
        <taxon>Glires</taxon>
        <taxon>Rodentia</taxon>
        <taxon>Myomorpha</taxon>
        <taxon>Muroidea</taxon>
        <taxon>Muridae</taxon>
        <taxon>Murinae</taxon>
        <taxon>Mus</taxon>
        <taxon>Mus</taxon>
    </lineage>
</organism>
<dbReference type="Pfam" id="PF00112">
    <property type="entry name" value="Peptidase_C1"/>
    <property type="match status" value="1"/>
</dbReference>
<keyword evidence="7" id="KW-1015">Disulfide bond</keyword>
<dbReference type="FunFam" id="3.90.70.10:FF:000332">
    <property type="entry name" value="Cathepsin L1"/>
    <property type="match status" value="1"/>
</dbReference>
<evidence type="ECO:0000256" key="3">
    <source>
        <dbReference type="ARBA" id="ARBA00022670"/>
    </source>
</evidence>
<dbReference type="PROSITE" id="PS00639">
    <property type="entry name" value="THIOL_PROTEASE_HIS"/>
    <property type="match status" value="1"/>
</dbReference>
<dbReference type="InterPro" id="IPR000668">
    <property type="entry name" value="Peptidase_C1A_C"/>
</dbReference>
<dbReference type="KEGG" id="mcal:110308147"/>
<dbReference type="InterPro" id="IPR013201">
    <property type="entry name" value="Prot_inhib_I29"/>
</dbReference>
<dbReference type="PROSITE" id="PS00139">
    <property type="entry name" value="THIOL_PROTEASE_CYS"/>
    <property type="match status" value="1"/>
</dbReference>
<feature type="signal peptide" evidence="9">
    <location>
        <begin position="1"/>
        <end position="17"/>
    </location>
</feature>
<dbReference type="PRINTS" id="PR00705">
    <property type="entry name" value="PAPAIN"/>
</dbReference>
<dbReference type="Gene3D" id="3.90.70.10">
    <property type="entry name" value="Cysteine proteinases"/>
    <property type="match status" value="1"/>
</dbReference>
<keyword evidence="8" id="KW-0458">Lysosome</keyword>
<keyword evidence="5" id="KW-0788">Thiol protease</keyword>
<dbReference type="PANTHER" id="PTHR12411">
    <property type="entry name" value="CYSTEINE PROTEASE FAMILY C1-RELATED"/>
    <property type="match status" value="1"/>
</dbReference>
<dbReference type="SUPFAM" id="SSF54001">
    <property type="entry name" value="Cysteine proteinases"/>
    <property type="match status" value="1"/>
</dbReference>
<keyword evidence="6" id="KW-0865">Zymogen</keyword>
<evidence type="ECO:0000313" key="12">
    <source>
        <dbReference type="Proteomes" id="UP000515126"/>
    </source>
</evidence>
<keyword evidence="3" id="KW-0645">Protease</keyword>
<protein>
    <submittedName>
        <fullName evidence="13">Cathepsin L1-like</fullName>
    </submittedName>
</protein>
<evidence type="ECO:0000259" key="10">
    <source>
        <dbReference type="SMART" id="SM00645"/>
    </source>
</evidence>
<evidence type="ECO:0000259" key="11">
    <source>
        <dbReference type="SMART" id="SM00848"/>
    </source>
</evidence>
<comment type="similarity">
    <text evidence="2">Belongs to the peptidase C1 family.</text>
</comment>
<dbReference type="InterPro" id="IPR013128">
    <property type="entry name" value="Peptidase_C1A"/>
</dbReference>
<keyword evidence="12" id="KW-1185">Reference proteome</keyword>
<gene>
    <name evidence="13" type="primary">LOC110308147</name>
</gene>
<feature type="chain" id="PRO_5028325439" evidence="9">
    <location>
        <begin position="18"/>
        <end position="331"/>
    </location>
</feature>
<dbReference type="InterPro" id="IPR039417">
    <property type="entry name" value="Peptidase_C1A_papain-like"/>
</dbReference>
<dbReference type="SMART" id="SM00645">
    <property type="entry name" value="Pept_C1"/>
    <property type="match status" value="1"/>
</dbReference>
<evidence type="ECO:0000313" key="13">
    <source>
        <dbReference type="RefSeq" id="XP_021036178.1"/>
    </source>
</evidence>
<evidence type="ECO:0000256" key="2">
    <source>
        <dbReference type="ARBA" id="ARBA00008455"/>
    </source>
</evidence>
<keyword evidence="9" id="KW-0732">Signal</keyword>
<evidence type="ECO:0000256" key="9">
    <source>
        <dbReference type="SAM" id="SignalP"/>
    </source>
</evidence>
<accession>A0A6P5QZH5</accession>
<evidence type="ECO:0000256" key="5">
    <source>
        <dbReference type="ARBA" id="ARBA00022807"/>
    </source>
</evidence>
<dbReference type="GO" id="GO:0005764">
    <property type="term" value="C:lysosome"/>
    <property type="evidence" value="ECO:0007669"/>
    <property type="project" value="UniProtKB-SubCell"/>
</dbReference>
<dbReference type="GO" id="GO:0006508">
    <property type="term" value="P:proteolysis"/>
    <property type="evidence" value="ECO:0007669"/>
    <property type="project" value="UniProtKB-KW"/>
</dbReference>
<dbReference type="RefSeq" id="XP_021036178.1">
    <property type="nucleotide sequence ID" value="XM_021180519.1"/>
</dbReference>
<dbReference type="Pfam" id="PF08246">
    <property type="entry name" value="Inhibitor_I29"/>
    <property type="match status" value="1"/>
</dbReference>